<dbReference type="Pfam" id="PF00754">
    <property type="entry name" value="F5_F8_type_C"/>
    <property type="match status" value="1"/>
</dbReference>
<gene>
    <name evidence="5" type="ORF">HYG85_12460</name>
</gene>
<dbReference type="KEGG" id="vgu:HYG85_12460"/>
<dbReference type="Pfam" id="PF21910">
    <property type="entry name" value="GH85_C"/>
    <property type="match status" value="1"/>
</dbReference>
<dbReference type="PANTHER" id="PTHR13246:SF1">
    <property type="entry name" value="CYTOSOLIC ENDO-BETA-N-ACETYLGLUCOSAMINIDASE"/>
    <property type="match status" value="1"/>
</dbReference>
<name>A0A8J8MB11_9FIRM</name>
<dbReference type="InterPro" id="IPR054110">
    <property type="entry name" value="EndoD-like_D2"/>
</dbReference>
<evidence type="ECO:0000259" key="3">
    <source>
        <dbReference type="PROSITE" id="PS50022"/>
    </source>
</evidence>
<dbReference type="CDD" id="cd06547">
    <property type="entry name" value="GH85_ENGase"/>
    <property type="match status" value="1"/>
</dbReference>
<protein>
    <submittedName>
        <fullName evidence="5">Discoidin domain-containing protein</fullName>
    </submittedName>
</protein>
<dbReference type="SUPFAM" id="SSF49299">
    <property type="entry name" value="PKD domain"/>
    <property type="match status" value="1"/>
</dbReference>
<evidence type="ECO:0000256" key="1">
    <source>
        <dbReference type="ARBA" id="ARBA00023295"/>
    </source>
</evidence>
<evidence type="ECO:0000313" key="6">
    <source>
        <dbReference type="Proteomes" id="UP000677305"/>
    </source>
</evidence>
<dbReference type="InterPro" id="IPR032979">
    <property type="entry name" value="ENGase"/>
</dbReference>
<dbReference type="SMART" id="SM00089">
    <property type="entry name" value="PKD"/>
    <property type="match status" value="1"/>
</dbReference>
<proteinExistence type="predicted"/>
<feature type="domain" description="F5/8 type C" evidence="3">
    <location>
        <begin position="734"/>
        <end position="882"/>
    </location>
</feature>
<feature type="signal peptide" evidence="2">
    <location>
        <begin position="1"/>
        <end position="25"/>
    </location>
</feature>
<dbReference type="Proteomes" id="UP000677305">
    <property type="component" value="Chromosome"/>
</dbReference>
<reference evidence="5 6" key="1">
    <citation type="submission" date="2020-07" db="EMBL/GenBank/DDBJ databases">
        <title>Vallitalea guaymasensis genome.</title>
        <authorList>
            <person name="Postec A."/>
        </authorList>
    </citation>
    <scope>NUCLEOTIDE SEQUENCE [LARGE SCALE GENOMIC DNA]</scope>
    <source>
        <strain evidence="5 6">Ra1766G1</strain>
    </source>
</reference>
<dbReference type="Pfam" id="PF03644">
    <property type="entry name" value="Glyco_hydro_85"/>
    <property type="match status" value="1"/>
</dbReference>
<dbReference type="InterPro" id="IPR035986">
    <property type="entry name" value="PKD_dom_sf"/>
</dbReference>
<dbReference type="Gene3D" id="2.60.120.260">
    <property type="entry name" value="Galactose-binding domain-like"/>
    <property type="match status" value="2"/>
</dbReference>
<dbReference type="PANTHER" id="PTHR13246">
    <property type="entry name" value="ENDO BETA N-ACETYLGLUCOSAMINIDASE"/>
    <property type="match status" value="1"/>
</dbReference>
<keyword evidence="2" id="KW-0732">Signal</keyword>
<evidence type="ECO:0000256" key="2">
    <source>
        <dbReference type="SAM" id="SignalP"/>
    </source>
</evidence>
<dbReference type="PROSITE" id="PS50093">
    <property type="entry name" value="PKD"/>
    <property type="match status" value="1"/>
</dbReference>
<accession>A0A8J8MB11</accession>
<evidence type="ECO:0000313" key="5">
    <source>
        <dbReference type="EMBL" id="QUH29669.1"/>
    </source>
</evidence>
<evidence type="ECO:0000259" key="4">
    <source>
        <dbReference type="PROSITE" id="PS50093"/>
    </source>
</evidence>
<keyword evidence="6" id="KW-1185">Reference proteome</keyword>
<dbReference type="InterPro" id="IPR008979">
    <property type="entry name" value="Galactose-bd-like_sf"/>
</dbReference>
<dbReference type="InterPro" id="IPR000601">
    <property type="entry name" value="PKD_dom"/>
</dbReference>
<dbReference type="InterPro" id="IPR013783">
    <property type="entry name" value="Ig-like_fold"/>
</dbReference>
<dbReference type="InterPro" id="IPR022409">
    <property type="entry name" value="PKD/Chitinase_dom"/>
</dbReference>
<dbReference type="CDD" id="cd00146">
    <property type="entry name" value="PKD"/>
    <property type="match status" value="1"/>
</dbReference>
<dbReference type="GO" id="GO:0005829">
    <property type="term" value="C:cytosol"/>
    <property type="evidence" value="ECO:0007669"/>
    <property type="project" value="UniProtKB-SubCell"/>
</dbReference>
<dbReference type="Pfam" id="PF00801">
    <property type="entry name" value="PKD"/>
    <property type="match status" value="1"/>
</dbReference>
<dbReference type="InterPro" id="IPR000421">
    <property type="entry name" value="FA58C"/>
</dbReference>
<feature type="domain" description="PKD" evidence="4">
    <location>
        <begin position="662"/>
        <end position="741"/>
    </location>
</feature>
<dbReference type="Gene3D" id="2.60.40.10">
    <property type="entry name" value="Immunoglobulins"/>
    <property type="match status" value="3"/>
</dbReference>
<dbReference type="AlphaFoldDB" id="A0A8J8MB11"/>
<keyword evidence="1" id="KW-0326">Glycosidase</keyword>
<dbReference type="InterPro" id="IPR005201">
    <property type="entry name" value="TIM_ENGase"/>
</dbReference>
<dbReference type="SUPFAM" id="SSF49785">
    <property type="entry name" value="Galactose-binding domain-like"/>
    <property type="match status" value="1"/>
</dbReference>
<dbReference type="PROSITE" id="PS50022">
    <property type="entry name" value="FA58C_3"/>
    <property type="match status" value="1"/>
</dbReference>
<feature type="chain" id="PRO_5035213756" evidence="2">
    <location>
        <begin position="26"/>
        <end position="987"/>
    </location>
</feature>
<dbReference type="RefSeq" id="WP_212689934.1">
    <property type="nucleotide sequence ID" value="NZ_CP058561.1"/>
</dbReference>
<keyword evidence="1" id="KW-0378">Hydrolase</keyword>
<organism evidence="5 6">
    <name type="scientific">Vallitalea guaymasensis</name>
    <dbReference type="NCBI Taxonomy" id="1185412"/>
    <lineage>
        <taxon>Bacteria</taxon>
        <taxon>Bacillati</taxon>
        <taxon>Bacillota</taxon>
        <taxon>Clostridia</taxon>
        <taxon>Lachnospirales</taxon>
        <taxon>Vallitaleaceae</taxon>
        <taxon>Vallitalea</taxon>
    </lineage>
</organism>
<dbReference type="EMBL" id="CP058561">
    <property type="protein sequence ID" value="QUH29669.1"/>
    <property type="molecule type" value="Genomic_DNA"/>
</dbReference>
<dbReference type="Gene3D" id="3.20.20.80">
    <property type="entry name" value="Glycosidases"/>
    <property type="match status" value="1"/>
</dbReference>
<dbReference type="GO" id="GO:0033925">
    <property type="term" value="F:mannosyl-glycoprotein endo-beta-N-acetylglucosaminidase activity"/>
    <property type="evidence" value="ECO:0007669"/>
    <property type="project" value="InterPro"/>
</dbReference>
<sequence>MKKLKVFLVLAFFATFCMVTQNANAQQPYASYWYPNELLEWTPETDEDSAFNRGVIPLENRFTGDGVNSNAMAEPKIQILATMNPSTSDNPSQGSDVFDRYTFNYWQYVDSLVMWGGSASEGIIVTPSADVIDAAHKNGVKVLGCVNFQPDYYGGQLQWVREMIQENPAGVFPGADKLIEVAQYYGFDGWFMHEETQGATSADAKQMQEFMKYFQDNKPEGMELHWYDSMSKNGNIQYENALTSNNEMFFQDGNHVVTNGFFTNYWWNDMSSSRDKAISLGRSQYDVYAGVYTEANGYNEPSGQFYVEWDGVFPEGQEAKTSIGIYRPDWTFRSSSDGDDFYARANRFWVGKNRDPRNNDTSDYWKGIAHYIIAKSPIDSLPFTTNFNTGNGHIYAVNGEVKRNRDWNNRSLQDVLPTWRWIADSTGTPLYPSIDWTTAYYGGSSLKVSGVLSHDNATHLKLYKTYLPIDSNTNLYITYKTPLNESHMQVGISFEDNKDQFIYLDAGVSTPNEWTTKTISLSGFAGKTIEKISLNFDSDTTIADYTMNVGQISIRNTDSSILQPVSGLTIVNNDIREGLYADARLKWNKLDGDVEVYEVYRVKSDSTKEFIGATPNNAYYVSELRRDGYETETTLEVIALDKNYNHGQVANVSFQWPPYPTPVADFTVSKTLIKPNETVTFHNKSTEATQSITWNFTGGSPSSSSEENPQVTYITEGIYNVTLTATNEMGEDVETKEELIVVSNDITVSNIAVSKNATADTFVSGEEPSGAVDNTVSTKWCATGSEPHWLVVELGSEYVLSEFVVKHAEAGGEGSGYNTSDYKIQVSNDGTNWTDVVDMKGNTSGISNHAIALTSASYVRLYITDAGGDSAARIYEFQVMGYKDSGSSTLPGSFDLLSPANGSSWISRNNTYFDWGDSMNASSYQIIVDDNNDFVSPEINISDINESNYTSNITLNRLTTYYWKVIGTNSNGSTECNSVSSFRTSFF</sequence>